<dbReference type="HOGENOM" id="CLU_1235348_0_0_1"/>
<evidence type="ECO:0008006" key="4">
    <source>
        <dbReference type="Google" id="ProtNLM"/>
    </source>
</evidence>
<sequence length="224" mass="23364">MQASIITLLLGALAAALGTDMGLRNGYAGILPTSPDHAPPDPAFTYTLSCDQWRLEYLVKGGELSLWTSCYARQPDTQSVASLPKGAELYVISRLALDSSYVANEYAIRAASPSNSAPVSFSSLCHDCSLYNGTTSVMTCNCTTNNGHPPMSVDLGLSIAGMPDGVPCFTDGVVCAVQQSVSTKTLGATASAAKEKTSTPDSTIYSTTLLTTTSSPKPSCTNEN</sequence>
<keyword evidence="1" id="KW-0732">Signal</keyword>
<gene>
    <name evidence="2" type="ORF">F503_07162</name>
</gene>
<proteinExistence type="predicted"/>
<feature type="chain" id="PRO_5004507022" description="Cyanovirin-N domain-containing protein" evidence="1">
    <location>
        <begin position="19"/>
        <end position="224"/>
    </location>
</feature>
<name>S3CBP1_OPHP1</name>
<organism evidence="2 3">
    <name type="scientific">Ophiostoma piceae (strain UAMH 11346)</name>
    <name type="common">Sap stain fungus</name>
    <dbReference type="NCBI Taxonomy" id="1262450"/>
    <lineage>
        <taxon>Eukaryota</taxon>
        <taxon>Fungi</taxon>
        <taxon>Dikarya</taxon>
        <taxon>Ascomycota</taxon>
        <taxon>Pezizomycotina</taxon>
        <taxon>Sordariomycetes</taxon>
        <taxon>Sordariomycetidae</taxon>
        <taxon>Ophiostomatales</taxon>
        <taxon>Ophiostomataceae</taxon>
        <taxon>Ophiostoma</taxon>
    </lineage>
</organism>
<keyword evidence="3" id="KW-1185">Reference proteome</keyword>
<accession>S3CBP1</accession>
<dbReference type="VEuPathDB" id="FungiDB:F503_07162"/>
<reference evidence="2 3" key="1">
    <citation type="journal article" date="2013" name="BMC Genomics">
        <title>The genome and transcriptome of the pine saprophyte Ophiostoma piceae, and a comparison with the bark beetle-associated pine pathogen Grosmannia clavigera.</title>
        <authorList>
            <person name="Haridas S."/>
            <person name="Wang Y."/>
            <person name="Lim L."/>
            <person name="Massoumi Alamouti S."/>
            <person name="Jackman S."/>
            <person name="Docking R."/>
            <person name="Robertson G."/>
            <person name="Birol I."/>
            <person name="Bohlmann J."/>
            <person name="Breuil C."/>
        </authorList>
    </citation>
    <scope>NUCLEOTIDE SEQUENCE [LARGE SCALE GENOMIC DNA]</scope>
    <source>
        <strain evidence="2 3">UAMH 11346</strain>
    </source>
</reference>
<evidence type="ECO:0000313" key="2">
    <source>
        <dbReference type="EMBL" id="EPE09386.1"/>
    </source>
</evidence>
<evidence type="ECO:0000256" key="1">
    <source>
        <dbReference type="SAM" id="SignalP"/>
    </source>
</evidence>
<dbReference type="eggNOG" id="ENOG502RK88">
    <property type="taxonomic scope" value="Eukaryota"/>
</dbReference>
<dbReference type="OrthoDB" id="10361907at2759"/>
<dbReference type="AlphaFoldDB" id="S3CBP1"/>
<feature type="signal peptide" evidence="1">
    <location>
        <begin position="1"/>
        <end position="18"/>
    </location>
</feature>
<protein>
    <recommendedName>
        <fullName evidence="4">Cyanovirin-N domain-containing protein</fullName>
    </recommendedName>
</protein>
<dbReference type="Proteomes" id="UP000016923">
    <property type="component" value="Unassembled WGS sequence"/>
</dbReference>
<dbReference type="EMBL" id="KE148147">
    <property type="protein sequence ID" value="EPE09386.1"/>
    <property type="molecule type" value="Genomic_DNA"/>
</dbReference>
<evidence type="ECO:0000313" key="3">
    <source>
        <dbReference type="Proteomes" id="UP000016923"/>
    </source>
</evidence>